<reference evidence="1 2" key="1">
    <citation type="journal article" date="2015" name="Genome Biol.">
        <title>Comparative genomics of Steinernema reveals deeply conserved gene regulatory networks.</title>
        <authorList>
            <person name="Dillman A.R."/>
            <person name="Macchietto M."/>
            <person name="Porter C.F."/>
            <person name="Rogers A."/>
            <person name="Williams B."/>
            <person name="Antoshechkin I."/>
            <person name="Lee M.M."/>
            <person name="Goodwin Z."/>
            <person name="Lu X."/>
            <person name="Lewis E.E."/>
            <person name="Goodrich-Blair H."/>
            <person name="Stock S.P."/>
            <person name="Adams B.J."/>
            <person name="Sternberg P.W."/>
            <person name="Mortazavi A."/>
        </authorList>
    </citation>
    <scope>NUCLEOTIDE SEQUENCE [LARGE SCALE GENOMIC DNA]</scope>
    <source>
        <strain evidence="1 2">ALL</strain>
    </source>
</reference>
<sequence length="344" mass="39798">MRPTKSEIGTLDPTMDSTPLLFCESVLRLLPVEDYCYLALLQEHFGFYAGQFHAKVFFLFLHFDNDIERLRIEALPCLLYGHGNCKLPQFDKGLNGDQALDYALKNLRDCRNVEFIADSVKILTSHEFLKYVKPIKDGNIEQIGIENLELVALASNLASDLISGENIKEVQNLFLAAFASGLVESIGIHDMTNIIFPNLSSSTKSYFLNSKIEITVWEDFHCTWDNHRELAEWTDLIKDTWNEWINKEIGKRQFTLSGNPTERTGVQWIRDRNPPARFSKEFLKLFFPKRHYRFQHKDDPRKVAYMFVGIVNNAEIKNLSEEEGDMIPDEEFMALGNFYSLYLS</sequence>
<evidence type="ECO:0000313" key="1">
    <source>
        <dbReference type="EMBL" id="TKR70454.1"/>
    </source>
</evidence>
<accession>A0A4U5MLX1</accession>
<dbReference type="EMBL" id="AZBU02000007">
    <property type="protein sequence ID" value="TKR70454.1"/>
    <property type="molecule type" value="Genomic_DNA"/>
</dbReference>
<dbReference type="Proteomes" id="UP000298663">
    <property type="component" value="Unassembled WGS sequence"/>
</dbReference>
<keyword evidence="2" id="KW-1185">Reference proteome</keyword>
<proteinExistence type="predicted"/>
<dbReference type="AlphaFoldDB" id="A0A4U5MLX1"/>
<evidence type="ECO:0000313" key="2">
    <source>
        <dbReference type="Proteomes" id="UP000298663"/>
    </source>
</evidence>
<name>A0A4U5MLX1_STECR</name>
<protein>
    <submittedName>
        <fullName evidence="1">Uncharacterized protein</fullName>
    </submittedName>
</protein>
<reference evidence="1 2" key="2">
    <citation type="journal article" date="2019" name="G3 (Bethesda)">
        <title>Hybrid Assembly of the Genome of the Entomopathogenic Nematode Steinernema carpocapsae Identifies the X-Chromosome.</title>
        <authorList>
            <person name="Serra L."/>
            <person name="Macchietto M."/>
            <person name="Macias-Munoz A."/>
            <person name="McGill C.J."/>
            <person name="Rodriguez I.M."/>
            <person name="Rodriguez B."/>
            <person name="Murad R."/>
            <person name="Mortazavi A."/>
        </authorList>
    </citation>
    <scope>NUCLEOTIDE SEQUENCE [LARGE SCALE GENOMIC DNA]</scope>
    <source>
        <strain evidence="1 2">ALL</strain>
    </source>
</reference>
<organism evidence="1 2">
    <name type="scientific">Steinernema carpocapsae</name>
    <name type="common">Entomopathogenic nematode</name>
    <dbReference type="NCBI Taxonomy" id="34508"/>
    <lineage>
        <taxon>Eukaryota</taxon>
        <taxon>Metazoa</taxon>
        <taxon>Ecdysozoa</taxon>
        <taxon>Nematoda</taxon>
        <taxon>Chromadorea</taxon>
        <taxon>Rhabditida</taxon>
        <taxon>Tylenchina</taxon>
        <taxon>Panagrolaimomorpha</taxon>
        <taxon>Strongyloidoidea</taxon>
        <taxon>Steinernematidae</taxon>
        <taxon>Steinernema</taxon>
    </lineage>
</organism>
<comment type="caution">
    <text evidence="1">The sequence shown here is derived from an EMBL/GenBank/DDBJ whole genome shotgun (WGS) entry which is preliminary data.</text>
</comment>
<gene>
    <name evidence="1" type="ORF">L596_022483</name>
</gene>